<dbReference type="AlphaFoldDB" id="A0A1H8B0Q7"/>
<keyword evidence="2" id="KW-0808">Transferase</keyword>
<dbReference type="STRING" id="917.SAMN05216326_11535"/>
<protein>
    <submittedName>
        <fullName evidence="2">Acetyltransferase involved in cellulose biosynthesis, CelD/BcsL family</fullName>
    </submittedName>
</protein>
<proteinExistence type="predicted"/>
<dbReference type="RefSeq" id="WP_090627329.1">
    <property type="nucleotide sequence ID" value="NZ_FOCP01000002.1"/>
</dbReference>
<sequence length="392" mass="45202">MDTNLKWLDLETFDTDDRQKIKNSISHFVKTHPDAGMDHNLDWLTTKCGPGKSVKVFVNLAKDGSINGYAPFFVHPSALSFSLFGVALFDYRVNRHAITAQPLLANNQLSPEALFESLFGELRRTLNPRDVLFGLGVSLESGFGQFMIDNQALSRKYLVLPYGDAYQRRTIRLPDDLEKYIGGLGYSTRYEVRRAIRKLNKQATVTYRVYTQPEEVTELVRLLHSISVKTYQHQLLNLGISEDEETYRNLSFAAEKGWLRSLILFCDDKPVAFEHGFFYENIYYLTHMGYDPDWAKSSVGTIAHIYTVEHLIQRGAIQFDFLYGDNGSKKRLSNESHQEQNFYLVPRAFPLLTIAYALRLFNITTGRVGQFLEKYGIKSKLRRFLRRKKTQS</sequence>
<dbReference type="SUPFAM" id="SSF55729">
    <property type="entry name" value="Acyl-CoA N-acyltransferases (Nat)"/>
    <property type="match status" value="1"/>
</dbReference>
<dbReference type="InterPro" id="IPR038740">
    <property type="entry name" value="BioF2-like_GNAT_dom"/>
</dbReference>
<dbReference type="EMBL" id="FOCP01000002">
    <property type="protein sequence ID" value="SEM76346.1"/>
    <property type="molecule type" value="Genomic_DNA"/>
</dbReference>
<dbReference type="Gene3D" id="3.40.630.30">
    <property type="match status" value="1"/>
</dbReference>
<gene>
    <name evidence="2" type="ORF">SAMN05216325_10238</name>
</gene>
<evidence type="ECO:0000259" key="1">
    <source>
        <dbReference type="Pfam" id="PF13480"/>
    </source>
</evidence>
<organism evidence="2 3">
    <name type="scientific">Nitrosomonas marina</name>
    <dbReference type="NCBI Taxonomy" id="917"/>
    <lineage>
        <taxon>Bacteria</taxon>
        <taxon>Pseudomonadati</taxon>
        <taxon>Pseudomonadota</taxon>
        <taxon>Betaproteobacteria</taxon>
        <taxon>Nitrosomonadales</taxon>
        <taxon>Nitrosomonadaceae</taxon>
        <taxon>Nitrosomonas</taxon>
    </lineage>
</organism>
<feature type="domain" description="BioF2-like acetyltransferase" evidence="1">
    <location>
        <begin position="187"/>
        <end position="327"/>
    </location>
</feature>
<dbReference type="Proteomes" id="UP000199459">
    <property type="component" value="Unassembled WGS sequence"/>
</dbReference>
<name>A0A1H8B0Q7_9PROT</name>
<evidence type="ECO:0000313" key="2">
    <source>
        <dbReference type="EMBL" id="SEM76346.1"/>
    </source>
</evidence>
<dbReference type="InterPro" id="IPR016181">
    <property type="entry name" value="Acyl_CoA_acyltransferase"/>
</dbReference>
<accession>A0A1H8B0Q7</accession>
<reference evidence="2 3" key="1">
    <citation type="submission" date="2016-10" db="EMBL/GenBank/DDBJ databases">
        <authorList>
            <person name="de Groot N.N."/>
        </authorList>
    </citation>
    <scope>NUCLEOTIDE SEQUENCE [LARGE SCALE GENOMIC DNA]</scope>
    <source>
        <strain evidence="2 3">Nm22</strain>
    </source>
</reference>
<dbReference type="OrthoDB" id="8554567at2"/>
<dbReference type="GO" id="GO:0016740">
    <property type="term" value="F:transferase activity"/>
    <property type="evidence" value="ECO:0007669"/>
    <property type="project" value="UniProtKB-KW"/>
</dbReference>
<dbReference type="Pfam" id="PF13480">
    <property type="entry name" value="Acetyltransf_6"/>
    <property type="match status" value="1"/>
</dbReference>
<evidence type="ECO:0000313" key="3">
    <source>
        <dbReference type="Proteomes" id="UP000199459"/>
    </source>
</evidence>